<organism evidence="2 3">
    <name type="scientific">Trinickia symbiotica</name>
    <dbReference type="NCBI Taxonomy" id="863227"/>
    <lineage>
        <taxon>Bacteria</taxon>
        <taxon>Pseudomonadati</taxon>
        <taxon>Pseudomonadota</taxon>
        <taxon>Betaproteobacteria</taxon>
        <taxon>Burkholderiales</taxon>
        <taxon>Burkholderiaceae</taxon>
        <taxon>Trinickia</taxon>
    </lineage>
</organism>
<accession>A0A2T3XMM2</accession>
<dbReference type="Pfam" id="PF13676">
    <property type="entry name" value="TIR_2"/>
    <property type="match status" value="1"/>
</dbReference>
<protein>
    <submittedName>
        <fullName evidence="2">Toll-Interleukin receptor</fullName>
    </submittedName>
</protein>
<dbReference type="InterPro" id="IPR000157">
    <property type="entry name" value="TIR_dom"/>
</dbReference>
<name>A0A2T3XMM2_9BURK</name>
<dbReference type="EMBL" id="PYUC01000016">
    <property type="protein sequence ID" value="PTB17770.1"/>
    <property type="molecule type" value="Genomic_DNA"/>
</dbReference>
<sequence length="197" mass="22593">MPTFYTKAEARAFASRTLQKSFTTDSKRVLREEVRTTTSHDRFDIFLSHASKDAELILGVKALLEDQGFKVYVDWVEDAQADRTKVDRQNADLLRRRMRQSNSLIWVATSAASESKWMPWELGYFDGFKPGQVAVMPLVDNPGATFKGQEYLALYPVVGKDRYTDGRQDVFVEDLGRQWSTLRNFGKGTNTWSRYTG</sequence>
<comment type="caution">
    <text evidence="2">The sequence shown here is derived from an EMBL/GenBank/DDBJ whole genome shotgun (WGS) entry which is preliminary data.</text>
</comment>
<reference evidence="2 3" key="1">
    <citation type="submission" date="2018-03" db="EMBL/GenBank/DDBJ databases">
        <title>Whole genome analyses suggest that Burkholderia sensu lato contains two further novel genera in the rhizoxinica-symbiotica group Mycetohabitans gen. nov., and Trinickia gen. nov.: implications for the evolution of diazotrophy and nodulation in the Burkholderiaceae.</title>
        <authorList>
            <person name="Estrada De Los Santos P."/>
            <person name="Palmer M."/>
            <person name="Chavez-Ramirez B."/>
            <person name="Steenkamp E.T."/>
            <person name="Hirsch A.M."/>
            <person name="Manyaka P."/>
            <person name="Maluk M."/>
            <person name="Lafos M."/>
            <person name="Crook M."/>
            <person name="Gross E."/>
            <person name="Simon M.F."/>
            <person name="Bueno Dos Reis Junior F."/>
            <person name="Poole P.S."/>
            <person name="Venter S.N."/>
            <person name="James E.K."/>
        </authorList>
    </citation>
    <scope>NUCLEOTIDE SEQUENCE [LARGE SCALE GENOMIC DNA]</scope>
    <source>
        <strain evidence="2 3">JPY-366</strain>
    </source>
</reference>
<evidence type="ECO:0000313" key="3">
    <source>
        <dbReference type="Proteomes" id="UP000240638"/>
    </source>
</evidence>
<evidence type="ECO:0000313" key="2">
    <source>
        <dbReference type="EMBL" id="PTB17770.1"/>
    </source>
</evidence>
<gene>
    <name evidence="2" type="ORF">C9I57_26500</name>
</gene>
<evidence type="ECO:0000259" key="1">
    <source>
        <dbReference type="Pfam" id="PF13676"/>
    </source>
</evidence>
<dbReference type="Proteomes" id="UP000240638">
    <property type="component" value="Unassembled WGS sequence"/>
</dbReference>
<feature type="domain" description="TIR" evidence="1">
    <location>
        <begin position="45"/>
        <end position="141"/>
    </location>
</feature>
<dbReference type="InterPro" id="IPR035897">
    <property type="entry name" value="Toll_tir_struct_dom_sf"/>
</dbReference>
<proteinExistence type="predicted"/>
<dbReference type="AlphaFoldDB" id="A0A2T3XMM2"/>
<dbReference type="RefSeq" id="WP_107153554.1">
    <property type="nucleotide sequence ID" value="NZ_PYUC01000016.1"/>
</dbReference>
<keyword evidence="2" id="KW-0675">Receptor</keyword>
<dbReference type="GO" id="GO:0007165">
    <property type="term" value="P:signal transduction"/>
    <property type="evidence" value="ECO:0007669"/>
    <property type="project" value="InterPro"/>
</dbReference>
<dbReference type="Gene3D" id="3.40.50.10140">
    <property type="entry name" value="Toll/interleukin-1 receptor homology (TIR) domain"/>
    <property type="match status" value="1"/>
</dbReference>
<dbReference type="SUPFAM" id="SSF52200">
    <property type="entry name" value="Toll/Interleukin receptor TIR domain"/>
    <property type="match status" value="1"/>
</dbReference>